<dbReference type="AlphaFoldDB" id="A0A2S1KQ73"/>
<sequence>MEFEFKIIDVEKGTHSLTSENGDKWDVDNLPDALNILESAPKKHVIELPADVIEGIQNAKTYWENVAGFVLNAPSIVFPEIRKSIGEPKASYDKVADILGSWYFGNIEFVAKKEPKFVVFVEFGFKTNLVEVVNFKKTGKRVIKFLEMSDWEALVEEALKYGEVGDLPTMTEIEADKLIAGLGGENELLKPRKVKVEE</sequence>
<proteinExistence type="predicted"/>
<dbReference type="EMBL" id="CP020928">
    <property type="protein sequence ID" value="AWF95124.1"/>
    <property type="molecule type" value="Genomic_DNA"/>
</dbReference>
<dbReference type="Proteomes" id="UP000244870">
    <property type="component" value="Chromosome"/>
</dbReference>
<dbReference type="RefSeq" id="WP_108730134.1">
    <property type="nucleotide sequence ID" value="NZ_CP020928.1"/>
</dbReference>
<protein>
    <submittedName>
        <fullName evidence="1">Uncharacterized protein</fullName>
    </submittedName>
</protein>
<gene>
    <name evidence="1" type="ORF">B6254_0714</name>
</gene>
<name>A0A2S1KQ73_9LACO</name>
<accession>A0A2S1KQ73</accession>
<reference evidence="1 2" key="1">
    <citation type="submission" date="2017-04" db="EMBL/GenBank/DDBJ databases">
        <title>Weissella cibaria strain m2 complete genome.</title>
        <authorList>
            <person name="Pan Q."/>
            <person name="Tan M."/>
            <person name="Yao F."/>
            <person name="Su S."/>
        </authorList>
    </citation>
    <scope>NUCLEOTIDE SEQUENCE [LARGE SCALE GENOMIC DNA]</scope>
    <source>
        <strain evidence="1 2">M2</strain>
    </source>
</reference>
<evidence type="ECO:0000313" key="1">
    <source>
        <dbReference type="EMBL" id="AWF95124.1"/>
    </source>
</evidence>
<organism evidence="1 2">
    <name type="scientific">Weissella cibaria</name>
    <dbReference type="NCBI Taxonomy" id="137591"/>
    <lineage>
        <taxon>Bacteria</taxon>
        <taxon>Bacillati</taxon>
        <taxon>Bacillota</taxon>
        <taxon>Bacilli</taxon>
        <taxon>Lactobacillales</taxon>
        <taxon>Lactobacillaceae</taxon>
        <taxon>Weissella</taxon>
    </lineage>
</organism>
<evidence type="ECO:0000313" key="2">
    <source>
        <dbReference type="Proteomes" id="UP000244870"/>
    </source>
</evidence>